<evidence type="ECO:0000313" key="2">
    <source>
        <dbReference type="Proteomes" id="UP000059680"/>
    </source>
</evidence>
<dbReference type="EMBL" id="AP014963">
    <property type="protein sequence ID" value="BAT02397.1"/>
    <property type="molecule type" value="Genomic_DNA"/>
</dbReference>
<dbReference type="AlphaFoldDB" id="A0A0P0X840"/>
<keyword evidence="2" id="KW-1185">Reference proteome</keyword>
<evidence type="ECO:0000313" key="1">
    <source>
        <dbReference type="EMBL" id="BAT02397.1"/>
    </source>
</evidence>
<organism evidence="1 2">
    <name type="scientific">Oryza sativa subsp. japonica</name>
    <name type="common">Rice</name>
    <dbReference type="NCBI Taxonomy" id="39947"/>
    <lineage>
        <taxon>Eukaryota</taxon>
        <taxon>Viridiplantae</taxon>
        <taxon>Streptophyta</taxon>
        <taxon>Embryophyta</taxon>
        <taxon>Tracheophyta</taxon>
        <taxon>Spermatophyta</taxon>
        <taxon>Magnoliopsida</taxon>
        <taxon>Liliopsida</taxon>
        <taxon>Poales</taxon>
        <taxon>Poaceae</taxon>
        <taxon>BOP clade</taxon>
        <taxon>Oryzoideae</taxon>
        <taxon>Oryzeae</taxon>
        <taxon>Oryzinae</taxon>
        <taxon>Oryza</taxon>
        <taxon>Oryza sativa</taxon>
    </lineage>
</organism>
<protein>
    <submittedName>
        <fullName evidence="1">Os07g0586550 protein</fullName>
    </submittedName>
</protein>
<reference evidence="1 2" key="3">
    <citation type="journal article" date="2013" name="Rice">
        <title>Improvement of the Oryza sativa Nipponbare reference genome using next generation sequence and optical map data.</title>
        <authorList>
            <person name="Kawahara Y."/>
            <person name="de la Bastide M."/>
            <person name="Hamilton J.P."/>
            <person name="Kanamori H."/>
            <person name="McCombie W.R."/>
            <person name="Ouyang S."/>
            <person name="Schwartz D.C."/>
            <person name="Tanaka T."/>
            <person name="Wu J."/>
            <person name="Zhou S."/>
            <person name="Childs K.L."/>
            <person name="Davidson R.M."/>
            <person name="Lin H."/>
            <person name="Quesada-Ocampo L."/>
            <person name="Vaillancourt B."/>
            <person name="Sakai H."/>
            <person name="Lee S.S."/>
            <person name="Kim J."/>
            <person name="Numa H."/>
            <person name="Itoh T."/>
            <person name="Buell C.R."/>
            <person name="Matsumoto T."/>
        </authorList>
    </citation>
    <scope>NUCLEOTIDE SEQUENCE [LARGE SCALE GENOMIC DNA]</scope>
    <source>
        <strain evidence="2">cv. Nipponbare</strain>
    </source>
</reference>
<sequence length="76" mass="8622">MTLSTLTDTSVLSALNIIKLQKMLRWNNVLAIIAEVNRCYPWNRYRRGCYCNLFFLANFGFSSSITRSSSSSSSTT</sequence>
<reference evidence="2" key="1">
    <citation type="journal article" date="2005" name="Nature">
        <title>The map-based sequence of the rice genome.</title>
        <authorList>
            <consortium name="International rice genome sequencing project (IRGSP)"/>
            <person name="Matsumoto T."/>
            <person name="Wu J."/>
            <person name="Kanamori H."/>
            <person name="Katayose Y."/>
            <person name="Fujisawa M."/>
            <person name="Namiki N."/>
            <person name="Mizuno H."/>
            <person name="Yamamoto K."/>
            <person name="Antonio B.A."/>
            <person name="Baba T."/>
            <person name="Sakata K."/>
            <person name="Nagamura Y."/>
            <person name="Aoki H."/>
            <person name="Arikawa K."/>
            <person name="Arita K."/>
            <person name="Bito T."/>
            <person name="Chiden Y."/>
            <person name="Fujitsuka N."/>
            <person name="Fukunaka R."/>
            <person name="Hamada M."/>
            <person name="Harada C."/>
            <person name="Hayashi A."/>
            <person name="Hijishita S."/>
            <person name="Honda M."/>
            <person name="Hosokawa S."/>
            <person name="Ichikawa Y."/>
            <person name="Idonuma A."/>
            <person name="Iijima M."/>
            <person name="Ikeda M."/>
            <person name="Ikeno M."/>
            <person name="Ito K."/>
            <person name="Ito S."/>
            <person name="Ito T."/>
            <person name="Ito Y."/>
            <person name="Ito Y."/>
            <person name="Iwabuchi A."/>
            <person name="Kamiya K."/>
            <person name="Karasawa W."/>
            <person name="Kurita K."/>
            <person name="Katagiri S."/>
            <person name="Kikuta A."/>
            <person name="Kobayashi H."/>
            <person name="Kobayashi N."/>
            <person name="Machita K."/>
            <person name="Maehara T."/>
            <person name="Masukawa M."/>
            <person name="Mizubayashi T."/>
            <person name="Mukai Y."/>
            <person name="Nagasaki H."/>
            <person name="Nagata Y."/>
            <person name="Naito S."/>
            <person name="Nakashima M."/>
            <person name="Nakama Y."/>
            <person name="Nakamichi Y."/>
            <person name="Nakamura M."/>
            <person name="Meguro A."/>
            <person name="Negishi M."/>
            <person name="Ohta I."/>
            <person name="Ohta T."/>
            <person name="Okamoto M."/>
            <person name="Ono N."/>
            <person name="Saji S."/>
            <person name="Sakaguchi M."/>
            <person name="Sakai K."/>
            <person name="Shibata M."/>
            <person name="Shimokawa T."/>
            <person name="Song J."/>
            <person name="Takazaki Y."/>
            <person name="Terasawa K."/>
            <person name="Tsugane M."/>
            <person name="Tsuji K."/>
            <person name="Ueda S."/>
            <person name="Waki K."/>
            <person name="Yamagata H."/>
            <person name="Yamamoto M."/>
            <person name="Yamamoto S."/>
            <person name="Yamane H."/>
            <person name="Yoshiki S."/>
            <person name="Yoshihara R."/>
            <person name="Yukawa K."/>
            <person name="Zhong H."/>
            <person name="Yano M."/>
            <person name="Yuan Q."/>
            <person name="Ouyang S."/>
            <person name="Liu J."/>
            <person name="Jones K.M."/>
            <person name="Gansberger K."/>
            <person name="Moffat K."/>
            <person name="Hill J."/>
            <person name="Bera J."/>
            <person name="Fadrosh D."/>
            <person name="Jin S."/>
            <person name="Johri S."/>
            <person name="Kim M."/>
            <person name="Overton L."/>
            <person name="Reardon M."/>
            <person name="Tsitrin T."/>
            <person name="Vuong H."/>
            <person name="Weaver B."/>
            <person name="Ciecko A."/>
            <person name="Tallon L."/>
            <person name="Jackson J."/>
            <person name="Pai G."/>
            <person name="Aken S.V."/>
            <person name="Utterback T."/>
            <person name="Reidmuller S."/>
            <person name="Feldblyum T."/>
            <person name="Hsiao J."/>
            <person name="Zismann V."/>
            <person name="Iobst S."/>
            <person name="de Vazeille A.R."/>
            <person name="Buell C.R."/>
            <person name="Ying K."/>
            <person name="Li Y."/>
            <person name="Lu T."/>
            <person name="Huang Y."/>
            <person name="Zhao Q."/>
            <person name="Feng Q."/>
            <person name="Zhang L."/>
            <person name="Zhu J."/>
            <person name="Weng Q."/>
            <person name="Mu J."/>
            <person name="Lu Y."/>
            <person name="Fan D."/>
            <person name="Liu Y."/>
            <person name="Guan J."/>
            <person name="Zhang Y."/>
            <person name="Yu S."/>
            <person name="Liu X."/>
            <person name="Zhang Y."/>
            <person name="Hong G."/>
            <person name="Han B."/>
            <person name="Choisne N."/>
            <person name="Demange N."/>
            <person name="Orjeda G."/>
            <person name="Samain S."/>
            <person name="Cattolico L."/>
            <person name="Pelletier E."/>
            <person name="Couloux A."/>
            <person name="Segurens B."/>
            <person name="Wincker P."/>
            <person name="D'Hont A."/>
            <person name="Scarpelli C."/>
            <person name="Weissenbach J."/>
            <person name="Salanoubat M."/>
            <person name="Quetier F."/>
            <person name="Yu Y."/>
            <person name="Kim H.R."/>
            <person name="Rambo T."/>
            <person name="Currie J."/>
            <person name="Collura K."/>
            <person name="Luo M."/>
            <person name="Yang T."/>
            <person name="Ammiraju J.S.S."/>
            <person name="Engler F."/>
            <person name="Soderlund C."/>
            <person name="Wing R.A."/>
            <person name="Palmer L.E."/>
            <person name="de la Bastide M."/>
            <person name="Spiegel L."/>
            <person name="Nascimento L."/>
            <person name="Zutavern T."/>
            <person name="O'Shaughnessy A."/>
            <person name="Dike S."/>
            <person name="Dedhia N."/>
            <person name="Preston R."/>
            <person name="Balija V."/>
            <person name="McCombie W.R."/>
            <person name="Chow T."/>
            <person name="Chen H."/>
            <person name="Chung M."/>
            <person name="Chen C."/>
            <person name="Shaw J."/>
            <person name="Wu H."/>
            <person name="Hsiao K."/>
            <person name="Chao Y."/>
            <person name="Chu M."/>
            <person name="Cheng C."/>
            <person name="Hour A."/>
            <person name="Lee P."/>
            <person name="Lin S."/>
            <person name="Lin Y."/>
            <person name="Liou J."/>
            <person name="Liu S."/>
            <person name="Hsing Y."/>
            <person name="Raghuvanshi S."/>
            <person name="Mohanty A."/>
            <person name="Bharti A.K."/>
            <person name="Gaur A."/>
            <person name="Gupta V."/>
            <person name="Kumar D."/>
            <person name="Ravi V."/>
            <person name="Vij S."/>
            <person name="Kapur A."/>
            <person name="Khurana P."/>
            <person name="Khurana P."/>
            <person name="Khurana J.P."/>
            <person name="Tyagi A.K."/>
            <person name="Gaikwad K."/>
            <person name="Singh A."/>
            <person name="Dalal V."/>
            <person name="Srivastava S."/>
            <person name="Dixit A."/>
            <person name="Pal A.K."/>
            <person name="Ghazi I.A."/>
            <person name="Yadav M."/>
            <person name="Pandit A."/>
            <person name="Bhargava A."/>
            <person name="Sureshbabu K."/>
            <person name="Batra K."/>
            <person name="Sharma T.R."/>
            <person name="Mohapatra T."/>
            <person name="Singh N.K."/>
            <person name="Messing J."/>
            <person name="Nelson A.B."/>
            <person name="Fuks G."/>
            <person name="Kavchok S."/>
            <person name="Keizer G."/>
            <person name="Linton E."/>
            <person name="Llaca V."/>
            <person name="Song R."/>
            <person name="Tanyolac B."/>
            <person name="Young S."/>
            <person name="Ho-Il K."/>
            <person name="Hahn J.H."/>
            <person name="Sangsakoo G."/>
            <person name="Vanavichit A."/>
            <person name="de Mattos Luiz.A.T."/>
            <person name="Zimmer P.D."/>
            <person name="Malone G."/>
            <person name="Dellagostin O."/>
            <person name="de Oliveira A.C."/>
            <person name="Bevan M."/>
            <person name="Bancroft I."/>
            <person name="Minx P."/>
            <person name="Cordum H."/>
            <person name="Wilson R."/>
            <person name="Cheng Z."/>
            <person name="Jin W."/>
            <person name="Jiang J."/>
            <person name="Leong S.A."/>
            <person name="Iwama H."/>
            <person name="Gojobori T."/>
            <person name="Itoh T."/>
            <person name="Niimura Y."/>
            <person name="Fujii Y."/>
            <person name="Habara T."/>
            <person name="Sakai H."/>
            <person name="Sato Y."/>
            <person name="Wilson G."/>
            <person name="Kumar K."/>
            <person name="McCouch S."/>
            <person name="Juretic N."/>
            <person name="Hoen D."/>
            <person name="Wright S."/>
            <person name="Bruskiewich R."/>
            <person name="Bureau T."/>
            <person name="Miyao A."/>
            <person name="Hirochika H."/>
            <person name="Nishikawa T."/>
            <person name="Kadowaki K."/>
            <person name="Sugiura M."/>
            <person name="Burr B."/>
            <person name="Sasaki T."/>
        </authorList>
    </citation>
    <scope>NUCLEOTIDE SEQUENCE [LARGE SCALE GENOMIC DNA]</scope>
    <source>
        <strain evidence="2">cv. Nipponbare</strain>
    </source>
</reference>
<reference evidence="1 2" key="2">
    <citation type="journal article" date="2013" name="Plant Cell Physiol.">
        <title>Rice Annotation Project Database (RAP-DB): an integrative and interactive database for rice genomics.</title>
        <authorList>
            <person name="Sakai H."/>
            <person name="Lee S.S."/>
            <person name="Tanaka T."/>
            <person name="Numa H."/>
            <person name="Kim J."/>
            <person name="Kawahara Y."/>
            <person name="Wakimoto H."/>
            <person name="Yang C.C."/>
            <person name="Iwamoto M."/>
            <person name="Abe T."/>
            <person name="Yamada Y."/>
            <person name="Muto A."/>
            <person name="Inokuchi H."/>
            <person name="Ikemura T."/>
            <person name="Matsumoto T."/>
            <person name="Sasaki T."/>
            <person name="Itoh T."/>
        </authorList>
    </citation>
    <scope>NUCLEOTIDE SEQUENCE [LARGE SCALE GENOMIC DNA]</scope>
    <source>
        <strain evidence="2">cv. Nipponbare</strain>
    </source>
</reference>
<proteinExistence type="predicted"/>
<dbReference type="Proteomes" id="UP000059680">
    <property type="component" value="Chromosome 7"/>
</dbReference>
<name>A0A0P0X840_ORYSJ</name>
<dbReference type="Gramene" id="Os07t0586550-00">
    <property type="protein sequence ID" value="Os07t0586550-00"/>
    <property type="gene ID" value="Os07g0586550"/>
</dbReference>
<gene>
    <name evidence="1" type="ordered locus">Os07g0586550</name>
    <name evidence="1" type="ORF">OSNPB_070586550</name>
</gene>
<dbReference type="PaxDb" id="39947-A0A0P0X840"/>
<accession>A0A0P0X840</accession>
<dbReference type="InParanoid" id="A0A0P0X840"/>